<dbReference type="SUPFAM" id="SSF50729">
    <property type="entry name" value="PH domain-like"/>
    <property type="match status" value="1"/>
</dbReference>
<dbReference type="PANTHER" id="PTHR12166:SF6">
    <property type="entry name" value="CALCIUM-DEPENDENT SECRETION ACTIVATOR 1"/>
    <property type="match status" value="1"/>
</dbReference>
<keyword evidence="7" id="KW-0770">Synapse</keyword>
<dbReference type="InterPro" id="IPR011993">
    <property type="entry name" value="PH-like_dom_sf"/>
</dbReference>
<sequence>MLDPSSSEEESDGIVEEESKEAMAPQAGSRISPTRTSESSGGLAPGSGGSRGSARPTSPSPSAASEEKEDLEKMHREEEDRKKKLQLYVFVMRCVAYPFNAKQPTDMARRQQKITKQQLQQTKDRFQAFLNGDTQIVADEAFINAVQSFNEVFLKSDRVAKMVQSGGFSANDFREVFKRHIEKRVRSLPEIDGLSKETVLSSWMAKFDTIYRGDEDPRKAQQRMTASAASELILSKDQLYEMFQNILGIKKFEHQLLYQACQLDNLDEQAAQIRRELDGRLQMADQIARGGKFPKFVSKEMEAMFIEELKSSVNQLMANLESMPVSKGGEFKLQKLKRGHNTSIIDMGQEDENTLSKSDVVLSFTLEVVIMEVVGLKSLAPNRIVYCTMEVEGGEKLQTDQAEASKPTWGTQGDFTTTHPLPGVKVKLFTESTGVLALEDKELGRVVLHPTPNSPKQSELHKMTVTKACPDQDLRIKLAIRMDKPQNMKHCGYLWAFGKNVWKRWKKRFFVLVQVSQYTFAMCSYREKKSEPQELLQLDGYTVDYSDPQPGLDGGRAFFNAVKEGDTVIFASDDEQDRILWVQAMYRATGQSHKPVPPTQVQKLNSKGGASAQMDAPISQFYADRAQKHGMDEFISANPCSFDHASLFEMVQRLTLDHRLNDTFCCLGWFSPGQVFVLDEYCARNGVRGCHRHLCYLRDLLERAESGAIIDPTLLHYSFAFCASHVHGNSNYWGPLGYEALLSPKTSQSPDPRTASKQARMFKFRKRKDSKIPLFQGDKRPDGLSTVKVDEKERFEDIKERLRVILENQIVNFRYCFPFGRPEGALKATLSLLERVLMKDIATPVPPEEVKGVIRKCLEQAAQLNYERIKEYAAIEENVGRLVTPAKKLEETIRLAELVIEVLQQNQEHHAEAFAWWTDLMVEHAENFLALYAVDMDAALEIQSPESWDSFPLFQLLNDFLRNDYHLCNGKFHKHLQDLYAPLVVRYVDLMESSIAQSIHKGFERESWEPVNNGSGTSEDLFWKLEALQTFIRDLHWPEEEFAKHLESRIQLMSSNMIENCVKRTRIAFESKLTKSSKSTDFRISPTLCTMFNVMVDAKDQSAKLCAMEMGQEKQYHTQIDELIEESVKDMIQFLVAKFVVILESVLAKISRYDEGTLFSSFLSFTVKAASKYVDVPKPGMDVADGYVTFVRHSQDILRDKVNEEVYIERLFDQWYTATMNLLGTWLTERMEQQLHVYQLKILIRITKKKYRDFRLQGVLDSTLNSKMYDTVRNRLTIEEATASVREGGMQGISMKDSDEEDEDDD</sequence>
<name>A0AAQ4S4A8_GASAC</name>
<reference evidence="16" key="3">
    <citation type="submission" date="2025-09" db="UniProtKB">
        <authorList>
            <consortium name="Ensembl"/>
        </authorList>
    </citation>
    <scope>IDENTIFICATION</scope>
</reference>
<feature type="compositionally biased region" description="Acidic residues" evidence="12">
    <location>
        <begin position="1"/>
        <end position="19"/>
    </location>
</feature>
<dbReference type="GO" id="GO:0016079">
    <property type="term" value="P:synaptic vesicle exocytosis"/>
    <property type="evidence" value="ECO:0007669"/>
    <property type="project" value="InterPro"/>
</dbReference>
<dbReference type="CDD" id="cd01234">
    <property type="entry name" value="PH_CADPS"/>
    <property type="match status" value="1"/>
</dbReference>
<keyword evidence="10" id="KW-0968">Cytoplasmic vesicle</keyword>
<feature type="domain" description="PH" evidence="13">
    <location>
        <begin position="487"/>
        <end position="590"/>
    </location>
</feature>
<dbReference type="GO" id="GO:0030659">
    <property type="term" value="C:cytoplasmic vesicle membrane"/>
    <property type="evidence" value="ECO:0007669"/>
    <property type="project" value="UniProtKB-SubCell"/>
</dbReference>
<evidence type="ECO:0000256" key="12">
    <source>
        <dbReference type="SAM" id="MobiDB-lite"/>
    </source>
</evidence>
<evidence type="ECO:0000256" key="9">
    <source>
        <dbReference type="ARBA" id="ARBA00023136"/>
    </source>
</evidence>
<evidence type="ECO:0008006" key="18">
    <source>
        <dbReference type="Google" id="ProtNLM"/>
    </source>
</evidence>
<dbReference type="FunFam" id="1.10.357.50:FF:000002">
    <property type="entry name" value="calcium-dependent secretion activator 2 isoform X7"/>
    <property type="match status" value="1"/>
</dbReference>
<dbReference type="GO" id="GO:0046872">
    <property type="term" value="F:metal ion binding"/>
    <property type="evidence" value="ECO:0007669"/>
    <property type="project" value="UniProtKB-KW"/>
</dbReference>
<dbReference type="SMART" id="SM01145">
    <property type="entry name" value="DUF1041"/>
    <property type="match status" value="1"/>
</dbReference>
<protein>
    <recommendedName>
        <fullName evidence="18">Ca2+-dependent activator protein for secretion b</fullName>
    </recommendedName>
</protein>
<feature type="domain" description="C2" evidence="14">
    <location>
        <begin position="346"/>
        <end position="464"/>
    </location>
</feature>
<evidence type="ECO:0000256" key="6">
    <source>
        <dbReference type="ARBA" id="ARBA00022927"/>
    </source>
</evidence>
<dbReference type="GO" id="GO:1990504">
    <property type="term" value="P:dense core granule exocytosis"/>
    <property type="evidence" value="ECO:0007669"/>
    <property type="project" value="InterPro"/>
</dbReference>
<keyword evidence="4" id="KW-0479">Metal-binding</keyword>
<dbReference type="Proteomes" id="UP000007635">
    <property type="component" value="Chromosome XVII"/>
</dbReference>
<dbReference type="GO" id="GO:0045921">
    <property type="term" value="P:positive regulation of exocytosis"/>
    <property type="evidence" value="ECO:0007669"/>
    <property type="project" value="TreeGrafter"/>
</dbReference>
<keyword evidence="8" id="KW-0446">Lipid-binding</keyword>
<dbReference type="SMART" id="SM00233">
    <property type="entry name" value="PH"/>
    <property type="match status" value="1"/>
</dbReference>
<dbReference type="InterPro" id="IPR033227">
    <property type="entry name" value="CAPS"/>
</dbReference>
<dbReference type="PROSITE" id="PS50004">
    <property type="entry name" value="C2"/>
    <property type="match status" value="1"/>
</dbReference>
<dbReference type="InterPro" id="IPR014770">
    <property type="entry name" value="Munc13_1"/>
</dbReference>
<evidence type="ECO:0000256" key="10">
    <source>
        <dbReference type="ARBA" id="ARBA00023329"/>
    </source>
</evidence>
<dbReference type="Gene3D" id="2.30.29.30">
    <property type="entry name" value="Pleckstrin-homology domain (PH domain)/Phosphotyrosine-binding domain (PTB)"/>
    <property type="match status" value="1"/>
</dbReference>
<organism evidence="16 17">
    <name type="scientific">Gasterosteus aculeatus aculeatus</name>
    <name type="common">three-spined stickleback</name>
    <dbReference type="NCBI Taxonomy" id="481459"/>
    <lineage>
        <taxon>Eukaryota</taxon>
        <taxon>Metazoa</taxon>
        <taxon>Chordata</taxon>
        <taxon>Craniata</taxon>
        <taxon>Vertebrata</taxon>
        <taxon>Euteleostomi</taxon>
        <taxon>Actinopterygii</taxon>
        <taxon>Neopterygii</taxon>
        <taxon>Teleostei</taxon>
        <taxon>Neoteleostei</taxon>
        <taxon>Acanthomorphata</taxon>
        <taxon>Eupercaria</taxon>
        <taxon>Perciformes</taxon>
        <taxon>Cottioidei</taxon>
        <taxon>Gasterosteales</taxon>
        <taxon>Gasterosteidae</taxon>
        <taxon>Gasterosteus</taxon>
    </lineage>
</organism>
<keyword evidence="2" id="KW-0813">Transport</keyword>
<dbReference type="Pfam" id="PF00169">
    <property type="entry name" value="PH"/>
    <property type="match status" value="1"/>
</dbReference>
<dbReference type="InterPro" id="IPR000008">
    <property type="entry name" value="C2_dom"/>
</dbReference>
<feature type="domain" description="MHD1" evidence="15">
    <location>
        <begin position="934"/>
        <end position="1065"/>
    </location>
</feature>
<keyword evidence="17" id="KW-1185">Reference proteome</keyword>
<evidence type="ECO:0000256" key="8">
    <source>
        <dbReference type="ARBA" id="ARBA00023121"/>
    </source>
</evidence>
<feature type="region of interest" description="Disordered" evidence="12">
    <location>
        <begin position="1"/>
        <end position="78"/>
    </location>
</feature>
<dbReference type="Gene3D" id="1.10.357.50">
    <property type="match status" value="1"/>
</dbReference>
<dbReference type="GO" id="GO:0098978">
    <property type="term" value="C:glutamatergic synapse"/>
    <property type="evidence" value="ECO:0007669"/>
    <property type="project" value="TreeGrafter"/>
</dbReference>
<dbReference type="FunFam" id="2.30.29.30:FF:000007">
    <property type="entry name" value="Calcium-dependent secretion activator 2 isoform B"/>
    <property type="match status" value="1"/>
</dbReference>
<dbReference type="PROSITE" id="PS51258">
    <property type="entry name" value="MHD1"/>
    <property type="match status" value="1"/>
</dbReference>
<evidence type="ECO:0000256" key="4">
    <source>
        <dbReference type="ARBA" id="ARBA00022723"/>
    </source>
</evidence>
<evidence type="ECO:0000256" key="11">
    <source>
        <dbReference type="ARBA" id="ARBA00034103"/>
    </source>
</evidence>
<dbReference type="GO" id="GO:0015031">
    <property type="term" value="P:protein transport"/>
    <property type="evidence" value="ECO:0007669"/>
    <property type="project" value="UniProtKB-KW"/>
</dbReference>
<evidence type="ECO:0000259" key="13">
    <source>
        <dbReference type="PROSITE" id="PS50003"/>
    </source>
</evidence>
<dbReference type="Ensembl" id="ENSGACT00000036620.1">
    <property type="protein sequence ID" value="ENSGACP00000069211.1"/>
    <property type="gene ID" value="ENSGACG00000001382.2"/>
</dbReference>
<evidence type="ECO:0000259" key="14">
    <source>
        <dbReference type="PROSITE" id="PS50004"/>
    </source>
</evidence>
<evidence type="ECO:0000256" key="5">
    <source>
        <dbReference type="ARBA" id="ARBA00022837"/>
    </source>
</evidence>
<keyword evidence="9" id="KW-0472">Membrane</keyword>
<evidence type="ECO:0000256" key="3">
    <source>
        <dbReference type="ARBA" id="ARBA00022483"/>
    </source>
</evidence>
<dbReference type="InterPro" id="IPR010439">
    <property type="entry name" value="MUN_dom"/>
</dbReference>
<dbReference type="PROSITE" id="PS50003">
    <property type="entry name" value="PH_DOMAIN"/>
    <property type="match status" value="1"/>
</dbReference>
<keyword evidence="5" id="KW-0106">Calcium</keyword>
<dbReference type="Pfam" id="PF06292">
    <property type="entry name" value="MUN"/>
    <property type="match status" value="1"/>
</dbReference>
<accession>A0AAQ4S4A8</accession>
<dbReference type="InterPro" id="IPR001849">
    <property type="entry name" value="PH_domain"/>
</dbReference>
<keyword evidence="6" id="KW-0653">Protein transport</keyword>
<reference evidence="16 17" key="1">
    <citation type="journal article" date="2021" name="G3 (Bethesda)">
        <title>Improved contiguity of the threespine stickleback genome using long-read sequencing.</title>
        <authorList>
            <person name="Nath S."/>
            <person name="Shaw D.E."/>
            <person name="White M.A."/>
        </authorList>
    </citation>
    <scope>NUCLEOTIDE SEQUENCE [LARGE SCALE GENOMIC DNA]</scope>
    <source>
        <strain evidence="16 17">Lake Benthic</strain>
    </source>
</reference>
<dbReference type="Pfam" id="PF25341">
    <property type="entry name" value="C2_CAPS"/>
    <property type="match status" value="1"/>
</dbReference>
<evidence type="ECO:0000313" key="17">
    <source>
        <dbReference type="Proteomes" id="UP000007635"/>
    </source>
</evidence>
<dbReference type="GO" id="GO:0098793">
    <property type="term" value="C:presynapse"/>
    <property type="evidence" value="ECO:0007669"/>
    <property type="project" value="GOC"/>
</dbReference>
<comment type="subcellular location">
    <subcellularLocation>
        <location evidence="1">Cytoplasmic vesicle membrane</location>
    </subcellularLocation>
    <subcellularLocation>
        <location evidence="11">Synapse</location>
    </subcellularLocation>
</comment>
<dbReference type="InterPro" id="IPR057457">
    <property type="entry name" value="CAPS_C2"/>
</dbReference>
<proteinExistence type="predicted"/>
<evidence type="ECO:0000259" key="15">
    <source>
        <dbReference type="PROSITE" id="PS51258"/>
    </source>
</evidence>
<evidence type="ECO:0000313" key="16">
    <source>
        <dbReference type="Ensembl" id="ENSGACP00000069211.1"/>
    </source>
</evidence>
<dbReference type="PANTHER" id="PTHR12166">
    <property type="entry name" value="CALCIUM-DEPENDENT SECRETION ACTIVATOR"/>
    <property type="match status" value="1"/>
</dbReference>
<feature type="compositionally biased region" description="Low complexity" evidence="12">
    <location>
        <begin position="52"/>
        <end position="64"/>
    </location>
</feature>
<evidence type="ECO:0000256" key="7">
    <source>
        <dbReference type="ARBA" id="ARBA00023018"/>
    </source>
</evidence>
<evidence type="ECO:0000256" key="1">
    <source>
        <dbReference type="ARBA" id="ARBA00004156"/>
    </source>
</evidence>
<reference evidence="16" key="2">
    <citation type="submission" date="2025-08" db="UniProtKB">
        <authorList>
            <consortium name="Ensembl"/>
        </authorList>
    </citation>
    <scope>IDENTIFICATION</scope>
</reference>
<keyword evidence="3" id="KW-0268">Exocytosis</keyword>
<dbReference type="GeneTree" id="ENSGT00590000083094"/>
<dbReference type="GO" id="GO:0008289">
    <property type="term" value="F:lipid binding"/>
    <property type="evidence" value="ECO:0007669"/>
    <property type="project" value="UniProtKB-KW"/>
</dbReference>
<evidence type="ECO:0000256" key="2">
    <source>
        <dbReference type="ARBA" id="ARBA00022448"/>
    </source>
</evidence>